<dbReference type="InterPro" id="IPR002401">
    <property type="entry name" value="Cyt_P450_E_grp-I"/>
</dbReference>
<evidence type="ECO:0000256" key="10">
    <source>
        <dbReference type="ARBA" id="ARBA00023136"/>
    </source>
</evidence>
<keyword evidence="6" id="KW-1133">Transmembrane helix</keyword>
<evidence type="ECO:0000256" key="6">
    <source>
        <dbReference type="ARBA" id="ARBA00022989"/>
    </source>
</evidence>
<dbReference type="InParanoid" id="A0A251U4D6"/>
<dbReference type="STRING" id="4232.A0A251U4D6"/>
<sequence length="514" mass="58549">MVTFLGVLISLLLCSIVLLALFKFFHKFWWVPMRITRVMNSQGIRGPPYSFIYGNTKEISNMIKRSTSVPMDISHDIFPRIQPHFDSWLHIYGKNVLYWQGPQPELVVTEPELLKQLMSVRELSTTRVQGVGPVFDKIFGGGLIFSQGEKWAKQRKLAAHAFNGDRLKNMVPAMVESVDTMLKRWKDAGTKEKDVHEEFRTMTSEVIAKIVFGSSYEKGKQIFEKQGELFRLGAKQLSKTRLPGFGMIFKDKENLETDKLLAGIQDIITKIIRNRDYTIVSEDEDNSTTDYLGILLNARHDANDNYKLAIQDIIDECRTFYIAGHGTISLLLTWATLLLGIHTEWQEKARKEVQEVFGNHNPSSEGIARLKKMSMIINETLRLYPPAISTGRKVYKETRVGDLVLPANLSLQIPFLPLHQDREIWGEDAHLFKPERFSEGVANAVNSNPGAFIPFGYGPRICVGNNFGINEAKITLSMILQRYRFTLSPNYVHAPVHYISLRPKSGVQIIFQAL</sequence>
<gene>
    <name evidence="14" type="ORF">HannXRQ_Chr08g0214701</name>
    <name evidence="13" type="ORF">HanXRQr2_Chr08g0325201</name>
</gene>
<keyword evidence="3 11" id="KW-0349">Heme</keyword>
<dbReference type="GO" id="GO:0016020">
    <property type="term" value="C:membrane"/>
    <property type="evidence" value="ECO:0007669"/>
    <property type="project" value="UniProtKB-SubCell"/>
</dbReference>
<evidence type="ECO:0000313" key="15">
    <source>
        <dbReference type="Proteomes" id="UP000215914"/>
    </source>
</evidence>
<comment type="subcellular location">
    <subcellularLocation>
        <location evidence="1">Membrane</location>
    </subcellularLocation>
</comment>
<dbReference type="Gene3D" id="1.10.630.10">
    <property type="entry name" value="Cytochrome P450"/>
    <property type="match status" value="1"/>
</dbReference>
<dbReference type="Gramene" id="mRNA:HanXRQr2_Chr08g0325201">
    <property type="protein sequence ID" value="mRNA:HanXRQr2_Chr08g0325201"/>
    <property type="gene ID" value="HanXRQr2_Chr08g0325201"/>
</dbReference>
<evidence type="ECO:0000256" key="12">
    <source>
        <dbReference type="RuleBase" id="RU000461"/>
    </source>
</evidence>
<dbReference type="GO" id="GO:0016705">
    <property type="term" value="F:oxidoreductase activity, acting on paired donors, with incorporation or reduction of molecular oxygen"/>
    <property type="evidence" value="ECO:0007669"/>
    <property type="project" value="InterPro"/>
</dbReference>
<dbReference type="InterPro" id="IPR001128">
    <property type="entry name" value="Cyt_P450"/>
</dbReference>
<evidence type="ECO:0000256" key="2">
    <source>
        <dbReference type="ARBA" id="ARBA00010617"/>
    </source>
</evidence>
<dbReference type="EMBL" id="CM007897">
    <property type="protein sequence ID" value="OTG17672.1"/>
    <property type="molecule type" value="Genomic_DNA"/>
</dbReference>
<evidence type="ECO:0000256" key="3">
    <source>
        <dbReference type="ARBA" id="ARBA00022617"/>
    </source>
</evidence>
<evidence type="ECO:0000313" key="14">
    <source>
        <dbReference type="EMBL" id="OTG17672.1"/>
    </source>
</evidence>
<dbReference type="InterPro" id="IPR017972">
    <property type="entry name" value="Cyt_P450_CS"/>
</dbReference>
<reference evidence="14" key="2">
    <citation type="submission" date="2017-02" db="EMBL/GenBank/DDBJ databases">
        <title>Sunflower complete genome.</title>
        <authorList>
            <person name="Langlade N."/>
            <person name="Munos S."/>
        </authorList>
    </citation>
    <scope>NUCLEOTIDE SEQUENCE [LARGE SCALE GENOMIC DNA]</scope>
    <source>
        <tissue evidence="14">Leaves</tissue>
    </source>
</reference>
<dbReference type="Proteomes" id="UP000215914">
    <property type="component" value="Chromosome 8"/>
</dbReference>
<dbReference type="Pfam" id="PF00067">
    <property type="entry name" value="p450"/>
    <property type="match status" value="1"/>
</dbReference>
<dbReference type="InterPro" id="IPR036396">
    <property type="entry name" value="Cyt_P450_sf"/>
</dbReference>
<comment type="similarity">
    <text evidence="2 12">Belongs to the cytochrome P450 family.</text>
</comment>
<dbReference type="PRINTS" id="PR00385">
    <property type="entry name" value="P450"/>
</dbReference>
<dbReference type="PANTHER" id="PTHR24282">
    <property type="entry name" value="CYTOCHROME P450 FAMILY MEMBER"/>
    <property type="match status" value="1"/>
</dbReference>
<comment type="cofactor">
    <cofactor evidence="11">
        <name>heme</name>
        <dbReference type="ChEBI" id="CHEBI:30413"/>
    </cofactor>
</comment>
<feature type="binding site" description="axial binding residue" evidence="11">
    <location>
        <position position="462"/>
    </location>
    <ligand>
        <name>heme</name>
        <dbReference type="ChEBI" id="CHEBI:30413"/>
    </ligand>
    <ligandPart>
        <name>Fe</name>
        <dbReference type="ChEBI" id="CHEBI:18248"/>
    </ligandPart>
</feature>
<keyword evidence="8 11" id="KW-0408">Iron</keyword>
<evidence type="ECO:0000256" key="7">
    <source>
        <dbReference type="ARBA" id="ARBA00023002"/>
    </source>
</evidence>
<evidence type="ECO:0000313" key="13">
    <source>
        <dbReference type="EMBL" id="KAF5794176.1"/>
    </source>
</evidence>
<accession>A0A251U4D6</accession>
<evidence type="ECO:0000256" key="5">
    <source>
        <dbReference type="ARBA" id="ARBA00022723"/>
    </source>
</evidence>
<protein>
    <submittedName>
        <fullName evidence="13 14">Cytochrome P450</fullName>
    </submittedName>
</protein>
<evidence type="ECO:0000256" key="9">
    <source>
        <dbReference type="ARBA" id="ARBA00023033"/>
    </source>
</evidence>
<keyword evidence="7 12" id="KW-0560">Oxidoreductase</keyword>
<dbReference type="GO" id="GO:0005506">
    <property type="term" value="F:iron ion binding"/>
    <property type="evidence" value="ECO:0007669"/>
    <property type="project" value="InterPro"/>
</dbReference>
<dbReference type="GO" id="GO:0004497">
    <property type="term" value="F:monooxygenase activity"/>
    <property type="evidence" value="ECO:0000318"/>
    <property type="project" value="GO_Central"/>
</dbReference>
<dbReference type="PANTHER" id="PTHR24282:SF266">
    <property type="entry name" value="CYTOCHROME P450-RELATED"/>
    <property type="match status" value="1"/>
</dbReference>
<proteinExistence type="inferred from homology"/>
<keyword evidence="9 12" id="KW-0503">Monooxygenase</keyword>
<evidence type="ECO:0000256" key="4">
    <source>
        <dbReference type="ARBA" id="ARBA00022692"/>
    </source>
</evidence>
<reference evidence="13 15" key="1">
    <citation type="journal article" date="2017" name="Nature">
        <title>The sunflower genome provides insights into oil metabolism, flowering and Asterid evolution.</title>
        <authorList>
            <person name="Badouin H."/>
            <person name="Gouzy J."/>
            <person name="Grassa C.J."/>
            <person name="Murat F."/>
            <person name="Staton S.E."/>
            <person name="Cottret L."/>
            <person name="Lelandais-Briere C."/>
            <person name="Owens G.L."/>
            <person name="Carrere S."/>
            <person name="Mayjonade B."/>
            <person name="Legrand L."/>
            <person name="Gill N."/>
            <person name="Kane N.C."/>
            <person name="Bowers J.E."/>
            <person name="Hubner S."/>
            <person name="Bellec A."/>
            <person name="Berard A."/>
            <person name="Berges H."/>
            <person name="Blanchet N."/>
            <person name="Boniface M.C."/>
            <person name="Brunel D."/>
            <person name="Catrice O."/>
            <person name="Chaidir N."/>
            <person name="Claudel C."/>
            <person name="Donnadieu C."/>
            <person name="Faraut T."/>
            <person name="Fievet G."/>
            <person name="Helmstetter N."/>
            <person name="King M."/>
            <person name="Knapp S.J."/>
            <person name="Lai Z."/>
            <person name="Le Paslier M.C."/>
            <person name="Lippi Y."/>
            <person name="Lorenzon L."/>
            <person name="Mandel J.R."/>
            <person name="Marage G."/>
            <person name="Marchand G."/>
            <person name="Marquand E."/>
            <person name="Bret-Mestries E."/>
            <person name="Morien E."/>
            <person name="Nambeesan S."/>
            <person name="Nguyen T."/>
            <person name="Pegot-Espagnet P."/>
            <person name="Pouilly N."/>
            <person name="Raftis F."/>
            <person name="Sallet E."/>
            <person name="Schiex T."/>
            <person name="Thomas J."/>
            <person name="Vandecasteele C."/>
            <person name="Vares D."/>
            <person name="Vear F."/>
            <person name="Vautrin S."/>
            <person name="Crespi M."/>
            <person name="Mangin B."/>
            <person name="Burke J.M."/>
            <person name="Salse J."/>
            <person name="Munos S."/>
            <person name="Vincourt P."/>
            <person name="Rieseberg L.H."/>
            <person name="Langlade N.B."/>
        </authorList>
    </citation>
    <scope>NUCLEOTIDE SEQUENCE [LARGE SCALE GENOMIC DNA]</scope>
    <source>
        <strain evidence="15">cv. SF193</strain>
        <tissue evidence="13">Leaves</tissue>
    </source>
</reference>
<dbReference type="PROSITE" id="PS00086">
    <property type="entry name" value="CYTOCHROME_P450"/>
    <property type="match status" value="1"/>
</dbReference>
<dbReference type="SUPFAM" id="SSF48264">
    <property type="entry name" value="Cytochrome P450"/>
    <property type="match status" value="1"/>
</dbReference>
<evidence type="ECO:0000256" key="11">
    <source>
        <dbReference type="PIRSR" id="PIRSR602401-1"/>
    </source>
</evidence>
<keyword evidence="15" id="KW-1185">Reference proteome</keyword>
<keyword evidence="10" id="KW-0472">Membrane</keyword>
<dbReference type="EMBL" id="MNCJ02000323">
    <property type="protein sequence ID" value="KAF5794176.1"/>
    <property type="molecule type" value="Genomic_DNA"/>
</dbReference>
<dbReference type="PRINTS" id="PR00463">
    <property type="entry name" value="EP450I"/>
</dbReference>
<evidence type="ECO:0000256" key="1">
    <source>
        <dbReference type="ARBA" id="ARBA00004370"/>
    </source>
</evidence>
<evidence type="ECO:0000256" key="8">
    <source>
        <dbReference type="ARBA" id="ARBA00023004"/>
    </source>
</evidence>
<dbReference type="InterPro" id="IPR050665">
    <property type="entry name" value="Cytochrome_P450_Monooxygen"/>
</dbReference>
<reference evidence="13" key="3">
    <citation type="submission" date="2020-06" db="EMBL/GenBank/DDBJ databases">
        <title>Helianthus annuus Genome sequencing and assembly Release 2.</title>
        <authorList>
            <person name="Gouzy J."/>
            <person name="Langlade N."/>
            <person name="Munos S."/>
        </authorList>
    </citation>
    <scope>NUCLEOTIDE SEQUENCE</scope>
    <source>
        <tissue evidence="13">Leaves</tissue>
    </source>
</reference>
<dbReference type="OMA" id="DPTAHTM"/>
<name>A0A251U4D6_HELAN</name>
<keyword evidence="4" id="KW-0812">Transmembrane</keyword>
<dbReference type="AlphaFoldDB" id="A0A251U4D6"/>
<organism evidence="14 15">
    <name type="scientific">Helianthus annuus</name>
    <name type="common">Common sunflower</name>
    <dbReference type="NCBI Taxonomy" id="4232"/>
    <lineage>
        <taxon>Eukaryota</taxon>
        <taxon>Viridiplantae</taxon>
        <taxon>Streptophyta</taxon>
        <taxon>Embryophyta</taxon>
        <taxon>Tracheophyta</taxon>
        <taxon>Spermatophyta</taxon>
        <taxon>Magnoliopsida</taxon>
        <taxon>eudicotyledons</taxon>
        <taxon>Gunneridae</taxon>
        <taxon>Pentapetalae</taxon>
        <taxon>asterids</taxon>
        <taxon>campanulids</taxon>
        <taxon>Asterales</taxon>
        <taxon>Asteraceae</taxon>
        <taxon>Asteroideae</taxon>
        <taxon>Heliantheae alliance</taxon>
        <taxon>Heliantheae</taxon>
        <taxon>Helianthus</taxon>
    </lineage>
</organism>
<keyword evidence="5 11" id="KW-0479">Metal-binding</keyword>
<dbReference type="OrthoDB" id="1470350at2759"/>
<dbReference type="GO" id="GO:0020037">
    <property type="term" value="F:heme binding"/>
    <property type="evidence" value="ECO:0007669"/>
    <property type="project" value="InterPro"/>
</dbReference>